<evidence type="ECO:0000256" key="1">
    <source>
        <dbReference type="ARBA" id="ARBA00006484"/>
    </source>
</evidence>
<comment type="similarity">
    <text evidence="1 3">Belongs to the short-chain dehydrogenases/reductases (SDR) family.</text>
</comment>
<accession>A0A939GK62</accession>
<dbReference type="GO" id="GO:0016491">
    <property type="term" value="F:oxidoreductase activity"/>
    <property type="evidence" value="ECO:0007669"/>
    <property type="project" value="UniProtKB-KW"/>
</dbReference>
<proteinExistence type="inferred from homology"/>
<dbReference type="PROSITE" id="PS00061">
    <property type="entry name" value="ADH_SHORT"/>
    <property type="match status" value="1"/>
</dbReference>
<dbReference type="Gene3D" id="3.40.50.720">
    <property type="entry name" value="NAD(P)-binding Rossmann-like Domain"/>
    <property type="match status" value="1"/>
</dbReference>
<dbReference type="Pfam" id="PF00106">
    <property type="entry name" value="adh_short"/>
    <property type="match status" value="1"/>
</dbReference>
<dbReference type="InterPro" id="IPR036291">
    <property type="entry name" value="NAD(P)-bd_dom_sf"/>
</dbReference>
<dbReference type="GO" id="GO:0016020">
    <property type="term" value="C:membrane"/>
    <property type="evidence" value="ECO:0007669"/>
    <property type="project" value="TreeGrafter"/>
</dbReference>
<evidence type="ECO:0000256" key="2">
    <source>
        <dbReference type="ARBA" id="ARBA00023002"/>
    </source>
</evidence>
<reference evidence="4" key="1">
    <citation type="submission" date="2021-03" db="EMBL/GenBank/DDBJ databases">
        <title>Fibrella sp. HMF5335 genome sequencing and assembly.</title>
        <authorList>
            <person name="Kang H."/>
            <person name="Kim H."/>
            <person name="Bae S."/>
            <person name="Joh K."/>
        </authorList>
    </citation>
    <scope>NUCLEOTIDE SEQUENCE</scope>
    <source>
        <strain evidence="4">HMF5335</strain>
    </source>
</reference>
<evidence type="ECO:0000256" key="3">
    <source>
        <dbReference type="RuleBase" id="RU000363"/>
    </source>
</evidence>
<dbReference type="PANTHER" id="PTHR44196:SF1">
    <property type="entry name" value="DEHYDROGENASE_REDUCTASE SDR FAMILY MEMBER 7B"/>
    <property type="match status" value="1"/>
</dbReference>
<dbReference type="Proteomes" id="UP000664034">
    <property type="component" value="Unassembled WGS sequence"/>
</dbReference>
<sequence length="243" mass="26495">MKLTQNTILVTGGGAGIGLALTERFHAAGNTVLICGRDAAKLQAAANRLPGLRTLVCDVAKPAERQRLFEWAISEAPQLNVLLNNAGIQREVQLGEADEDWETRAVEIAINFEAPIHLVSLFTRHLQQQTNPVIMNVSSGLAFAPIARIPIYSATKAAIHSYTQSLRRQLAHTPVQVIEIIPPAVHTNLGGTDHSFGVAVDEYTDSVMEQLATDSQEIVYQISAKLSQSSRAELDMMFERMNG</sequence>
<protein>
    <submittedName>
        <fullName evidence="4">SDR family NAD(P)-dependent oxidoreductase</fullName>
    </submittedName>
</protein>
<dbReference type="PRINTS" id="PR00081">
    <property type="entry name" value="GDHRDH"/>
</dbReference>
<evidence type="ECO:0000313" key="4">
    <source>
        <dbReference type="EMBL" id="MBO0939826.1"/>
    </source>
</evidence>
<keyword evidence="2" id="KW-0560">Oxidoreductase</keyword>
<dbReference type="InterPro" id="IPR020904">
    <property type="entry name" value="Sc_DH/Rdtase_CS"/>
</dbReference>
<comment type="caution">
    <text evidence="4">The sequence shown here is derived from an EMBL/GenBank/DDBJ whole genome shotgun (WGS) entry which is preliminary data.</text>
</comment>
<dbReference type="EMBL" id="JAFMYV010000017">
    <property type="protein sequence ID" value="MBO0939826.1"/>
    <property type="molecule type" value="Genomic_DNA"/>
</dbReference>
<organism evidence="4 5">
    <name type="scientific">Fibrella rubiginis</name>
    <dbReference type="NCBI Taxonomy" id="2817060"/>
    <lineage>
        <taxon>Bacteria</taxon>
        <taxon>Pseudomonadati</taxon>
        <taxon>Bacteroidota</taxon>
        <taxon>Cytophagia</taxon>
        <taxon>Cytophagales</taxon>
        <taxon>Spirosomataceae</taxon>
        <taxon>Fibrella</taxon>
    </lineage>
</organism>
<gene>
    <name evidence="4" type="ORF">J2I47_24995</name>
</gene>
<dbReference type="AlphaFoldDB" id="A0A939GK62"/>
<dbReference type="PRINTS" id="PR00080">
    <property type="entry name" value="SDRFAMILY"/>
</dbReference>
<name>A0A939GK62_9BACT</name>
<dbReference type="PANTHER" id="PTHR44196">
    <property type="entry name" value="DEHYDROGENASE/REDUCTASE SDR FAMILY MEMBER 7B"/>
    <property type="match status" value="1"/>
</dbReference>
<dbReference type="SUPFAM" id="SSF51735">
    <property type="entry name" value="NAD(P)-binding Rossmann-fold domains"/>
    <property type="match status" value="1"/>
</dbReference>
<keyword evidence="5" id="KW-1185">Reference proteome</keyword>
<dbReference type="InterPro" id="IPR002347">
    <property type="entry name" value="SDR_fam"/>
</dbReference>
<dbReference type="RefSeq" id="WP_207367354.1">
    <property type="nucleotide sequence ID" value="NZ_JAFMYV010000017.1"/>
</dbReference>
<evidence type="ECO:0000313" key="5">
    <source>
        <dbReference type="Proteomes" id="UP000664034"/>
    </source>
</evidence>